<keyword evidence="5 9" id="KW-1133">Transmembrane helix</keyword>
<dbReference type="Pfam" id="PF17200">
    <property type="entry name" value="sCache_2"/>
    <property type="match status" value="1"/>
</dbReference>
<evidence type="ECO:0000313" key="12">
    <source>
        <dbReference type="EMBL" id="OWU77421.1"/>
    </source>
</evidence>
<dbReference type="PROSITE" id="PS50111">
    <property type="entry name" value="CHEMOTAXIS_TRANSDUC_2"/>
    <property type="match status" value="1"/>
</dbReference>
<dbReference type="Gene3D" id="3.30.450.20">
    <property type="entry name" value="PAS domain"/>
    <property type="match status" value="1"/>
</dbReference>
<dbReference type="Pfam" id="PF00015">
    <property type="entry name" value="MCPsignal"/>
    <property type="match status" value="1"/>
</dbReference>
<dbReference type="Pfam" id="PF00672">
    <property type="entry name" value="HAMP"/>
    <property type="match status" value="1"/>
</dbReference>
<feature type="transmembrane region" description="Helical" evidence="9">
    <location>
        <begin position="6"/>
        <end position="26"/>
    </location>
</feature>
<dbReference type="EMBL" id="AQQR01000001">
    <property type="protein sequence ID" value="OWU77421.1"/>
    <property type="molecule type" value="Genomic_DNA"/>
</dbReference>
<keyword evidence="2" id="KW-1003">Cell membrane</keyword>
<evidence type="ECO:0000313" key="13">
    <source>
        <dbReference type="Proteomes" id="UP000215377"/>
    </source>
</evidence>
<dbReference type="GO" id="GO:0005886">
    <property type="term" value="C:plasma membrane"/>
    <property type="evidence" value="ECO:0007669"/>
    <property type="project" value="UniProtKB-SubCell"/>
</dbReference>
<dbReference type="SMART" id="SM00283">
    <property type="entry name" value="MA"/>
    <property type="match status" value="1"/>
</dbReference>
<organism evidence="12 13">
    <name type="scientific">Marinibacterium profundimaris</name>
    <dbReference type="NCBI Taxonomy" id="1679460"/>
    <lineage>
        <taxon>Bacteria</taxon>
        <taxon>Pseudomonadati</taxon>
        <taxon>Pseudomonadota</taxon>
        <taxon>Alphaproteobacteria</taxon>
        <taxon>Rhodobacterales</taxon>
        <taxon>Paracoccaceae</taxon>
        <taxon>Marinibacterium</taxon>
    </lineage>
</organism>
<dbReference type="CDD" id="cd11386">
    <property type="entry name" value="MCP_signal"/>
    <property type="match status" value="1"/>
</dbReference>
<feature type="domain" description="HAMP" evidence="11">
    <location>
        <begin position="293"/>
        <end position="344"/>
    </location>
</feature>
<dbReference type="Proteomes" id="UP000215377">
    <property type="component" value="Unassembled WGS sequence"/>
</dbReference>
<evidence type="ECO:0000256" key="2">
    <source>
        <dbReference type="ARBA" id="ARBA00022475"/>
    </source>
</evidence>
<dbReference type="SUPFAM" id="SSF58104">
    <property type="entry name" value="Methyl-accepting chemotaxis protein (MCP) signaling domain"/>
    <property type="match status" value="1"/>
</dbReference>
<dbReference type="PANTHER" id="PTHR43531:SF11">
    <property type="entry name" value="METHYL-ACCEPTING CHEMOTAXIS PROTEIN 3"/>
    <property type="match status" value="1"/>
</dbReference>
<feature type="domain" description="HAMP" evidence="11">
    <location>
        <begin position="212"/>
        <end position="265"/>
    </location>
</feature>
<dbReference type="PANTHER" id="PTHR43531">
    <property type="entry name" value="PROTEIN ICFG"/>
    <property type="match status" value="1"/>
</dbReference>
<dbReference type="SMART" id="SM01049">
    <property type="entry name" value="Cache_2"/>
    <property type="match status" value="1"/>
</dbReference>
<evidence type="ECO:0000256" key="8">
    <source>
        <dbReference type="PROSITE-ProRule" id="PRU00284"/>
    </source>
</evidence>
<name>A0A225NR45_9RHOB</name>
<comment type="similarity">
    <text evidence="7">Belongs to the methyl-accepting chemotaxis (MCP) protein family.</text>
</comment>
<protein>
    <recommendedName>
        <fullName evidence="14">Chemotaxis protein</fullName>
    </recommendedName>
</protein>
<dbReference type="OrthoDB" id="8482111at2"/>
<keyword evidence="3" id="KW-0145">Chemotaxis</keyword>
<evidence type="ECO:0000256" key="6">
    <source>
        <dbReference type="ARBA" id="ARBA00023136"/>
    </source>
</evidence>
<evidence type="ECO:0000256" key="7">
    <source>
        <dbReference type="ARBA" id="ARBA00029447"/>
    </source>
</evidence>
<evidence type="ECO:0008006" key="14">
    <source>
        <dbReference type="Google" id="ProtNLM"/>
    </source>
</evidence>
<dbReference type="GO" id="GO:0007165">
    <property type="term" value="P:signal transduction"/>
    <property type="evidence" value="ECO:0007669"/>
    <property type="project" value="UniProtKB-KW"/>
</dbReference>
<dbReference type="GO" id="GO:0006935">
    <property type="term" value="P:chemotaxis"/>
    <property type="evidence" value="ECO:0007669"/>
    <property type="project" value="UniProtKB-KW"/>
</dbReference>
<reference evidence="12 13" key="1">
    <citation type="submission" date="2013-04" db="EMBL/GenBank/DDBJ databases">
        <title>Oceanicola sp. 22II1-22F33 Genome Sequencing.</title>
        <authorList>
            <person name="Lai Q."/>
            <person name="Li G."/>
            <person name="Shao Z."/>
        </authorList>
    </citation>
    <scope>NUCLEOTIDE SEQUENCE [LARGE SCALE GENOMIC DNA]</scope>
    <source>
        <strain evidence="12 13">22II1-22F33</strain>
    </source>
</reference>
<proteinExistence type="inferred from homology"/>
<evidence type="ECO:0000259" key="10">
    <source>
        <dbReference type="PROSITE" id="PS50111"/>
    </source>
</evidence>
<evidence type="ECO:0000256" key="9">
    <source>
        <dbReference type="SAM" id="Phobius"/>
    </source>
</evidence>
<keyword evidence="13" id="KW-1185">Reference proteome</keyword>
<dbReference type="RefSeq" id="WP_088648034.1">
    <property type="nucleotide sequence ID" value="NZ_AQQR01000001.1"/>
</dbReference>
<evidence type="ECO:0000259" key="11">
    <source>
        <dbReference type="PROSITE" id="PS50885"/>
    </source>
</evidence>
<feature type="domain" description="Methyl-accepting transducer" evidence="10">
    <location>
        <begin position="349"/>
        <end position="578"/>
    </location>
</feature>
<dbReference type="InterPro" id="IPR004089">
    <property type="entry name" value="MCPsignal_dom"/>
</dbReference>
<evidence type="ECO:0000256" key="5">
    <source>
        <dbReference type="ARBA" id="ARBA00022989"/>
    </source>
</evidence>
<feature type="transmembrane region" description="Helical" evidence="9">
    <location>
        <begin position="194"/>
        <end position="214"/>
    </location>
</feature>
<evidence type="ECO:0000256" key="4">
    <source>
        <dbReference type="ARBA" id="ARBA00022692"/>
    </source>
</evidence>
<evidence type="ECO:0000256" key="1">
    <source>
        <dbReference type="ARBA" id="ARBA00004651"/>
    </source>
</evidence>
<dbReference type="InterPro" id="IPR003660">
    <property type="entry name" value="HAMP_dom"/>
</dbReference>
<dbReference type="AlphaFoldDB" id="A0A225NR45"/>
<dbReference type="InterPro" id="IPR051310">
    <property type="entry name" value="MCP_chemotaxis"/>
</dbReference>
<dbReference type="InterPro" id="IPR033480">
    <property type="entry name" value="sCache_2"/>
</dbReference>
<gene>
    <name evidence="12" type="ORF">ATO3_01550</name>
</gene>
<dbReference type="SMART" id="SM00304">
    <property type="entry name" value="HAMP"/>
    <property type="match status" value="2"/>
</dbReference>
<keyword evidence="8" id="KW-0807">Transducer</keyword>
<keyword evidence="4 9" id="KW-0812">Transmembrane</keyword>
<accession>A0A225NR45</accession>
<dbReference type="SUPFAM" id="SSF158472">
    <property type="entry name" value="HAMP domain-like"/>
    <property type="match status" value="1"/>
</dbReference>
<sequence length="612" mass="65982">MKHLTITHKLIALICAMALVVAWLTFNMVDRLSSTAYDTRRDMLQAQVESARSILEYYHQLELDGTLSTEEARANAFAAIGSIRFEPNGYIFGIQYDGVYLVHPIEAKVGTNQMTSPDVSPELRANTRSHVELATSGGGLNEYATSMPGGEPGKLYAKQSMILPFDPWNMLIGTGAYVNDIEAMIAREKRQTTILGAGAIALLMVVAMLFGATITRPLARVRAAIDSVAQDDTNYMIPYTTGTNETARIAKSTKALQDKVRERLALERQQAEDQAALEAERQKNHDLQKAEAERQAHVVATIRTALEAVADGDLTVRCADLGEADAELRAHFNSAIGKLESAMTEVTIKGADITATKDEIQRATMELSQRTERQAANLEETSAALEELSTTVRQTAEGAQDAARRVVSVSQETETSDAIVNDAVAAMDRIEQSSARIGNIIGVIEDIAFQTNLLALNAGVEAARAGESGKGFAVVAQEVRDLAQRSSAAAKDVKDQIGESSTQVASGVRLVGDTGEALKRIFEQIKSARDIVSSIAESAMEQDTTLRSLAETINDMDTNTQRNAAMAEETTASTMALGSDTDALMALIHRFRVSGQATATMAPADNDFRMAG</sequence>
<dbReference type="PROSITE" id="PS50885">
    <property type="entry name" value="HAMP"/>
    <property type="match status" value="2"/>
</dbReference>
<keyword evidence="6 9" id="KW-0472">Membrane</keyword>
<comment type="caution">
    <text evidence="12">The sequence shown here is derived from an EMBL/GenBank/DDBJ whole genome shotgun (WGS) entry which is preliminary data.</text>
</comment>
<dbReference type="Gene3D" id="6.10.340.10">
    <property type="match status" value="1"/>
</dbReference>
<dbReference type="Gene3D" id="1.10.287.950">
    <property type="entry name" value="Methyl-accepting chemotaxis protein"/>
    <property type="match status" value="1"/>
</dbReference>
<comment type="subcellular location">
    <subcellularLocation>
        <location evidence="1">Cell membrane</location>
        <topology evidence="1">Multi-pass membrane protein</topology>
    </subcellularLocation>
</comment>
<evidence type="ECO:0000256" key="3">
    <source>
        <dbReference type="ARBA" id="ARBA00022500"/>
    </source>
</evidence>